<feature type="region of interest" description="Disordered" evidence="1">
    <location>
        <begin position="213"/>
        <end position="235"/>
    </location>
</feature>
<evidence type="ECO:0000313" key="4">
    <source>
        <dbReference type="Proteomes" id="UP000316921"/>
    </source>
</evidence>
<accession>A0A518BG13</accession>
<feature type="compositionally biased region" description="Low complexity" evidence="1">
    <location>
        <begin position="225"/>
        <end position="235"/>
    </location>
</feature>
<protein>
    <recommendedName>
        <fullName evidence="5">Nickel uptake substrate-specific transmembrane region</fullName>
    </recommendedName>
</protein>
<dbReference type="AlphaFoldDB" id="A0A518BG13"/>
<evidence type="ECO:0000256" key="2">
    <source>
        <dbReference type="SAM" id="Phobius"/>
    </source>
</evidence>
<name>A0A518BG13_9BACT</name>
<dbReference type="KEGG" id="pbap:Pla133_09900"/>
<keyword evidence="4" id="KW-1185">Reference proteome</keyword>
<keyword evidence="2" id="KW-1133">Transmembrane helix</keyword>
<sequence>MHRLHPGQRGLTRSIVPVFVAVALVVAALILFDRNTGSNRAALPTVPPAPSFTATTETEGAMAELDLVPDGTTAARVEAAQAAAGVETLLAIRVIDGFGAPLAGASVRVNLNEQVDSELAPPAAGRGAVEKDLIVGSDGLVLVEVPPDQRLLVSAKGPEGAYYRPNQSTWLTLSPGETREVELVVERPSGTFHGLVVDAVNGQPLAGVSIRPVPPRRRGSATGPAVAASGDADAGVTRSDSAGRFTFDLAKFGDGSATATTAERVPVRFRVDEDGLDPERPLLIRMQLAATLVGTIRGLDEPATITATCAAHHLRVRGEANNNGGDLVWQAPVDAVDGSFELAGLLPEKPLQIELRAGREVLQRTPQDLVLKPGERRELNWSVESGATVRVTAVDGTGVPQSGVLVHLYPGSASWQVELAPRQADPLDSGSTDASGVVEFHGVQPGRWCVAPKSLPGIADESAIAPQLTRVDVDPGDSEVEARVVVHRGEWIAGRAVDHEGEPIGGFTVIASKIGGEAGAHFSVAKQDGTFRIGPLLPGLWRVQAWRQISSGFTAPPDPLDLPTGTTDALLQFRVGAQLSAILVDPITGEQLAGDLWLEAGPLDFRHGNAQRSQPTGFGGLVPGTYQLSGIADDGRLGVVRGLQSRAGETLETIEVPVAPGGEVRVHYEGPQETAVVYIEQDGVSFTFDSVRSGTNKLLAAPLGQVTVRFSRYLGGLDESGEPRRLVHEETVQVREGEVAEAVLLVEDD</sequence>
<proteinExistence type="predicted"/>
<evidence type="ECO:0008006" key="5">
    <source>
        <dbReference type="Google" id="ProtNLM"/>
    </source>
</evidence>
<feature type="transmembrane region" description="Helical" evidence="2">
    <location>
        <begin position="12"/>
        <end position="32"/>
    </location>
</feature>
<organism evidence="3 4">
    <name type="scientific">Engelhardtia mirabilis</name>
    <dbReference type="NCBI Taxonomy" id="2528011"/>
    <lineage>
        <taxon>Bacteria</taxon>
        <taxon>Pseudomonadati</taxon>
        <taxon>Planctomycetota</taxon>
        <taxon>Planctomycetia</taxon>
        <taxon>Planctomycetia incertae sedis</taxon>
        <taxon>Engelhardtia</taxon>
    </lineage>
</organism>
<dbReference type="RefSeq" id="WP_145063003.1">
    <property type="nucleotide sequence ID" value="NZ_CP036287.1"/>
</dbReference>
<gene>
    <name evidence="3" type="ORF">Pla133_09900</name>
</gene>
<dbReference type="EMBL" id="CP036287">
    <property type="protein sequence ID" value="QDU65924.1"/>
    <property type="molecule type" value="Genomic_DNA"/>
</dbReference>
<evidence type="ECO:0000313" key="3">
    <source>
        <dbReference type="EMBL" id="QDU65924.1"/>
    </source>
</evidence>
<dbReference type="Proteomes" id="UP000316921">
    <property type="component" value="Chromosome"/>
</dbReference>
<reference evidence="3 4" key="1">
    <citation type="submission" date="2019-02" db="EMBL/GenBank/DDBJ databases">
        <title>Deep-cultivation of Planctomycetes and their phenomic and genomic characterization uncovers novel biology.</title>
        <authorList>
            <person name="Wiegand S."/>
            <person name="Jogler M."/>
            <person name="Boedeker C."/>
            <person name="Pinto D."/>
            <person name="Vollmers J."/>
            <person name="Rivas-Marin E."/>
            <person name="Kohn T."/>
            <person name="Peeters S.H."/>
            <person name="Heuer A."/>
            <person name="Rast P."/>
            <person name="Oberbeckmann S."/>
            <person name="Bunk B."/>
            <person name="Jeske O."/>
            <person name="Meyerdierks A."/>
            <person name="Storesund J.E."/>
            <person name="Kallscheuer N."/>
            <person name="Luecker S."/>
            <person name="Lage O.M."/>
            <person name="Pohl T."/>
            <person name="Merkel B.J."/>
            <person name="Hornburger P."/>
            <person name="Mueller R.-W."/>
            <person name="Bruemmer F."/>
            <person name="Labrenz M."/>
            <person name="Spormann A.M."/>
            <person name="Op den Camp H."/>
            <person name="Overmann J."/>
            <person name="Amann R."/>
            <person name="Jetten M.S.M."/>
            <person name="Mascher T."/>
            <person name="Medema M.H."/>
            <person name="Devos D.P."/>
            <person name="Kaster A.-K."/>
            <person name="Ovreas L."/>
            <person name="Rohde M."/>
            <person name="Galperin M.Y."/>
            <person name="Jogler C."/>
        </authorList>
    </citation>
    <scope>NUCLEOTIDE SEQUENCE [LARGE SCALE GENOMIC DNA]</scope>
    <source>
        <strain evidence="3 4">Pla133</strain>
    </source>
</reference>
<keyword evidence="2" id="KW-0472">Membrane</keyword>
<evidence type="ECO:0000256" key="1">
    <source>
        <dbReference type="SAM" id="MobiDB-lite"/>
    </source>
</evidence>
<keyword evidence="2" id="KW-0812">Transmembrane</keyword>